<name>A0A6H1Z9D6_9ZZZZ</name>
<organism evidence="1">
    <name type="scientific">viral metagenome</name>
    <dbReference type="NCBI Taxonomy" id="1070528"/>
    <lineage>
        <taxon>unclassified sequences</taxon>
        <taxon>metagenomes</taxon>
        <taxon>organismal metagenomes</taxon>
    </lineage>
</organism>
<gene>
    <name evidence="1" type="ORF">TM448A00065_0107</name>
</gene>
<proteinExistence type="predicted"/>
<protein>
    <submittedName>
        <fullName evidence="1">Putative baseplate protein</fullName>
    </submittedName>
</protein>
<sequence>MADLPTRADLFRVGRTAALGVANVSIPAAEFDREGSNANLILALTAVMGEEVVRESALAMRDLFLGTAEDTGLDTLVFDRFSEVRKPAARALGTILYTRATAAAGAGIISTGAQIKSGGGVIVETTADANFGATALTVSTSARALLSGEDGNVPSTTDGTTWTYITQPFDASITISNPATFAGGANQEEDRDFVRRIQNYLPTIRRGIQEAIEFGAASVPGVDTAQAIEVTTGGVPAANVELFVIDPLGESNALLLQLVRNNLLEYRALGIPVIVKGGTTVLQAISLTVTFNAGVDTLSAVQLVKATIADQVNELQVDQLLNTDLIIAAARSVPGLSKVTLISPAGDVTPSTGQAIRTNAALVKVNGA</sequence>
<accession>A0A6H1Z9D6</accession>
<dbReference type="AlphaFoldDB" id="A0A6H1Z9D6"/>
<dbReference type="EMBL" id="MT143972">
    <property type="protein sequence ID" value="QJA44061.1"/>
    <property type="molecule type" value="Genomic_DNA"/>
</dbReference>
<reference evidence="1" key="1">
    <citation type="submission" date="2020-03" db="EMBL/GenBank/DDBJ databases">
        <title>The deep terrestrial virosphere.</title>
        <authorList>
            <person name="Holmfeldt K."/>
            <person name="Nilsson E."/>
            <person name="Simone D."/>
            <person name="Lopez-Fernandez M."/>
            <person name="Wu X."/>
            <person name="de Brujin I."/>
            <person name="Lundin D."/>
            <person name="Andersson A."/>
            <person name="Bertilsson S."/>
            <person name="Dopson M."/>
        </authorList>
    </citation>
    <scope>NUCLEOTIDE SEQUENCE</scope>
    <source>
        <strain evidence="1">TM448A00065</strain>
    </source>
</reference>
<evidence type="ECO:0000313" key="1">
    <source>
        <dbReference type="EMBL" id="QJA44061.1"/>
    </source>
</evidence>